<dbReference type="Gene3D" id="1.10.890.40">
    <property type="match status" value="1"/>
</dbReference>
<dbReference type="Pfam" id="PF18602">
    <property type="entry name" value="Rap1a"/>
    <property type="match status" value="1"/>
</dbReference>
<evidence type="ECO:0000313" key="3">
    <source>
        <dbReference type="EMBL" id="PWG03469.1"/>
    </source>
</evidence>
<feature type="domain" description="Rap1a immunity protein" evidence="2">
    <location>
        <begin position="28"/>
        <end position="110"/>
    </location>
</feature>
<dbReference type="AlphaFoldDB" id="A0A2U2J543"/>
<organism evidence="3 4">
    <name type="scientific">Allosphingosinicella humi</name>
    <dbReference type="NCBI Taxonomy" id="2068657"/>
    <lineage>
        <taxon>Bacteria</taxon>
        <taxon>Pseudomonadati</taxon>
        <taxon>Pseudomonadota</taxon>
        <taxon>Alphaproteobacteria</taxon>
        <taxon>Sphingomonadales</taxon>
        <taxon>Sphingomonadaceae</taxon>
        <taxon>Allosphingosinicella</taxon>
    </lineage>
</organism>
<protein>
    <recommendedName>
        <fullName evidence="2">Rap1a immunity protein domain-containing protein</fullName>
    </recommendedName>
</protein>
<keyword evidence="4" id="KW-1185">Reference proteome</keyword>
<reference evidence="3 4" key="1">
    <citation type="submission" date="2018-05" db="EMBL/GenBank/DDBJ databases">
        <title>Genome of Sphingosinicella humi QZX222.</title>
        <authorList>
            <person name="Qiao Z."/>
            <person name="Wang G."/>
        </authorList>
    </citation>
    <scope>NUCLEOTIDE SEQUENCE [LARGE SCALE GENOMIC DNA]</scope>
    <source>
        <strain evidence="3 4">QZX222</strain>
    </source>
</reference>
<feature type="signal peptide" evidence="1">
    <location>
        <begin position="1"/>
        <end position="16"/>
    </location>
</feature>
<dbReference type="RefSeq" id="WP_109271607.1">
    <property type="nucleotide sequence ID" value="NZ_QFFF01000001.1"/>
</dbReference>
<dbReference type="EMBL" id="QFFF01000001">
    <property type="protein sequence ID" value="PWG03469.1"/>
    <property type="molecule type" value="Genomic_DNA"/>
</dbReference>
<keyword evidence="1" id="KW-0732">Signal</keyword>
<evidence type="ECO:0000313" key="4">
    <source>
        <dbReference type="Proteomes" id="UP000245916"/>
    </source>
</evidence>
<dbReference type="InterPro" id="IPR041238">
    <property type="entry name" value="Rap1a"/>
</dbReference>
<evidence type="ECO:0000256" key="1">
    <source>
        <dbReference type="SAM" id="SignalP"/>
    </source>
</evidence>
<dbReference type="Proteomes" id="UP000245916">
    <property type="component" value="Unassembled WGS sequence"/>
</dbReference>
<sequence>MMTPGLALAGLVMAQAASPVPLIPSFFTAQALFDICSRPNAGQCSMYITGTVDGMFLLEAARGRESFCLPQMTNREAADAVVEYLDGNPEVRRKAASAAIYEALTESFPCPESEPAAPVETGSE</sequence>
<comment type="caution">
    <text evidence="3">The sequence shown here is derived from an EMBL/GenBank/DDBJ whole genome shotgun (WGS) entry which is preliminary data.</text>
</comment>
<proteinExistence type="predicted"/>
<gene>
    <name evidence="3" type="ORF">DF286_11755</name>
</gene>
<evidence type="ECO:0000259" key="2">
    <source>
        <dbReference type="Pfam" id="PF18602"/>
    </source>
</evidence>
<name>A0A2U2J543_9SPHN</name>
<accession>A0A2U2J543</accession>
<dbReference type="OrthoDB" id="7478018at2"/>
<feature type="chain" id="PRO_5015544751" description="Rap1a immunity protein domain-containing protein" evidence="1">
    <location>
        <begin position="17"/>
        <end position="124"/>
    </location>
</feature>